<dbReference type="Gene3D" id="3.40.30.10">
    <property type="entry name" value="Glutaredoxin"/>
    <property type="match status" value="1"/>
</dbReference>
<keyword evidence="8" id="KW-1185">Reference proteome</keyword>
<name>A0A2N3M282_9HYPH</name>
<gene>
    <name evidence="7" type="ORF">CXZ10_06425</name>
</gene>
<dbReference type="SUPFAM" id="SSF52833">
    <property type="entry name" value="Thioredoxin-like"/>
    <property type="match status" value="1"/>
</dbReference>
<dbReference type="EMBL" id="PJNW01000002">
    <property type="protein sequence ID" value="PKR90972.1"/>
    <property type="molecule type" value="Genomic_DNA"/>
</dbReference>
<organism evidence="7 8">
    <name type="scientific">Pleomorphomonas diazotrophica</name>
    <dbReference type="NCBI Taxonomy" id="1166257"/>
    <lineage>
        <taxon>Bacteria</taxon>
        <taxon>Pseudomonadati</taxon>
        <taxon>Pseudomonadota</taxon>
        <taxon>Alphaproteobacteria</taxon>
        <taxon>Hyphomicrobiales</taxon>
        <taxon>Pleomorphomonadaceae</taxon>
        <taxon>Pleomorphomonas</taxon>
    </lineage>
</organism>
<proteinExistence type="predicted"/>
<dbReference type="InterPro" id="IPR041205">
    <property type="entry name" value="ScsC_N"/>
</dbReference>
<keyword evidence="4" id="KW-0676">Redox-active center</keyword>
<evidence type="ECO:0000256" key="1">
    <source>
        <dbReference type="ARBA" id="ARBA00022729"/>
    </source>
</evidence>
<dbReference type="OrthoDB" id="9780147at2"/>
<dbReference type="InterPro" id="IPR001853">
    <property type="entry name" value="DSBA-like_thioredoxin_dom"/>
</dbReference>
<evidence type="ECO:0000256" key="3">
    <source>
        <dbReference type="ARBA" id="ARBA00023157"/>
    </source>
</evidence>
<evidence type="ECO:0000313" key="7">
    <source>
        <dbReference type="EMBL" id="PKR90972.1"/>
    </source>
</evidence>
<feature type="chain" id="PRO_5014671901" evidence="5">
    <location>
        <begin position="39"/>
        <end position="267"/>
    </location>
</feature>
<dbReference type="Pfam" id="PF18312">
    <property type="entry name" value="ScsC_N"/>
    <property type="match status" value="1"/>
</dbReference>
<accession>A0A2N3M282</accession>
<dbReference type="PANTHER" id="PTHR13887">
    <property type="entry name" value="GLUTATHIONE S-TRANSFERASE KAPPA"/>
    <property type="match status" value="1"/>
</dbReference>
<feature type="signal peptide" evidence="5">
    <location>
        <begin position="1"/>
        <end position="38"/>
    </location>
</feature>
<sequence>MTGRHLPGTRSHRMFAHFRKALSATLVAAALLPSAAFAEDFTDSQKAAIGDVVKSYLLEHPEVITEALQALDARNKAAEEQGRTDAIQANREAIFSSPYQAVIGNPDAKITLVEFFDYNCGYCKKALADTRAILDEEKDVKIVLKEFPILSEGSVEAAKVAAAVNILNPRAYEAFHFELMGIRGQADGERALAAAAKAGLDEAKVKETASKREVADAINQSYDLARKLNINGTPAYIIGDELVYGAVGFSDLSRRIEAMRACGKTVC</sequence>
<dbReference type="Pfam" id="PF01323">
    <property type="entry name" value="DSBA"/>
    <property type="match status" value="1"/>
</dbReference>
<dbReference type="Proteomes" id="UP000233491">
    <property type="component" value="Unassembled WGS sequence"/>
</dbReference>
<evidence type="ECO:0000259" key="6">
    <source>
        <dbReference type="PROSITE" id="PS51352"/>
    </source>
</evidence>
<evidence type="ECO:0000256" key="2">
    <source>
        <dbReference type="ARBA" id="ARBA00023002"/>
    </source>
</evidence>
<keyword evidence="3" id="KW-1015">Disulfide bond</keyword>
<reference evidence="7 8" key="1">
    <citation type="submission" date="2017-12" db="EMBL/GenBank/DDBJ databases">
        <title>Anaerobic carbon monoxide metabolism by Pleomorphomonas carboxyditropha sp. nov., a new mesophilic hydrogenogenic carboxidotroph.</title>
        <authorList>
            <person name="Esquivel-Elizondo S."/>
            <person name="Krajmalnik-Brown R."/>
        </authorList>
    </citation>
    <scope>NUCLEOTIDE SEQUENCE [LARGE SCALE GENOMIC DNA]</scope>
    <source>
        <strain evidence="7 8">R5-392</strain>
    </source>
</reference>
<evidence type="ECO:0000256" key="5">
    <source>
        <dbReference type="SAM" id="SignalP"/>
    </source>
</evidence>
<keyword evidence="2" id="KW-0560">Oxidoreductase</keyword>
<dbReference type="PANTHER" id="PTHR13887:SF14">
    <property type="entry name" value="DISULFIDE BOND FORMATION PROTEIN D"/>
    <property type="match status" value="1"/>
</dbReference>
<protein>
    <submittedName>
        <fullName evidence="7">Disulfide bond formation protein DsbA</fullName>
    </submittedName>
</protein>
<evidence type="ECO:0000313" key="8">
    <source>
        <dbReference type="Proteomes" id="UP000233491"/>
    </source>
</evidence>
<dbReference type="GO" id="GO:0016491">
    <property type="term" value="F:oxidoreductase activity"/>
    <property type="evidence" value="ECO:0007669"/>
    <property type="project" value="UniProtKB-KW"/>
</dbReference>
<dbReference type="CDD" id="cd03023">
    <property type="entry name" value="DsbA_Com1_like"/>
    <property type="match status" value="1"/>
</dbReference>
<dbReference type="AlphaFoldDB" id="A0A2N3M282"/>
<dbReference type="PROSITE" id="PS51352">
    <property type="entry name" value="THIOREDOXIN_2"/>
    <property type="match status" value="1"/>
</dbReference>
<dbReference type="InterPro" id="IPR036249">
    <property type="entry name" value="Thioredoxin-like_sf"/>
</dbReference>
<evidence type="ECO:0000256" key="4">
    <source>
        <dbReference type="ARBA" id="ARBA00023284"/>
    </source>
</evidence>
<dbReference type="InterPro" id="IPR013766">
    <property type="entry name" value="Thioredoxin_domain"/>
</dbReference>
<comment type="caution">
    <text evidence="7">The sequence shown here is derived from an EMBL/GenBank/DDBJ whole genome shotgun (WGS) entry which is preliminary data.</text>
</comment>
<keyword evidence="1 5" id="KW-0732">Signal</keyword>
<feature type="domain" description="Thioredoxin" evidence="6">
    <location>
        <begin position="64"/>
        <end position="261"/>
    </location>
</feature>